<dbReference type="Proteomes" id="UP000249417">
    <property type="component" value="Unassembled WGS sequence"/>
</dbReference>
<comment type="caution">
    <text evidence="1">The sequence shown here is derived from an EMBL/GenBank/DDBJ whole genome shotgun (WGS) entry which is preliminary data.</text>
</comment>
<dbReference type="EMBL" id="QFQB01000089">
    <property type="protein sequence ID" value="PZQ44518.1"/>
    <property type="molecule type" value="Genomic_DNA"/>
</dbReference>
<proteinExistence type="predicted"/>
<accession>A0A2W5MVZ1</accession>
<reference evidence="1 2" key="1">
    <citation type="submission" date="2017-08" db="EMBL/GenBank/DDBJ databases">
        <title>Infants hospitalized years apart are colonized by the same room-sourced microbial strains.</title>
        <authorList>
            <person name="Brooks B."/>
            <person name="Olm M.R."/>
            <person name="Firek B.A."/>
            <person name="Baker R."/>
            <person name="Thomas B.C."/>
            <person name="Morowitz M.J."/>
            <person name="Banfield J.F."/>
        </authorList>
    </citation>
    <scope>NUCLEOTIDE SEQUENCE [LARGE SCALE GENOMIC DNA]</scope>
    <source>
        <strain evidence="1">S2_005_002_R2_29</strain>
    </source>
</reference>
<sequence>MHNKKVTKNDLGTAWCLNALEQEQAFSDSLDSDSEYFPPSSYQHIRSDIEDEQDFFDRICPEPKY</sequence>
<gene>
    <name evidence="1" type="ORF">DI551_09995</name>
</gene>
<evidence type="ECO:0000313" key="2">
    <source>
        <dbReference type="Proteomes" id="UP000249417"/>
    </source>
</evidence>
<protein>
    <submittedName>
        <fullName evidence="1">Uncharacterized protein</fullName>
    </submittedName>
</protein>
<dbReference type="AlphaFoldDB" id="A0A2W5MVZ1"/>
<evidence type="ECO:0000313" key="1">
    <source>
        <dbReference type="EMBL" id="PZQ44518.1"/>
    </source>
</evidence>
<organism evidence="1 2">
    <name type="scientific">Micavibrio aeruginosavorus</name>
    <dbReference type="NCBI Taxonomy" id="349221"/>
    <lineage>
        <taxon>Bacteria</taxon>
        <taxon>Pseudomonadati</taxon>
        <taxon>Bdellovibrionota</taxon>
        <taxon>Bdellovibrionia</taxon>
        <taxon>Bdellovibrionales</taxon>
        <taxon>Pseudobdellovibrionaceae</taxon>
        <taxon>Micavibrio</taxon>
    </lineage>
</organism>
<name>A0A2W5MVZ1_9BACT</name>